<evidence type="ECO:0000313" key="7">
    <source>
        <dbReference type="EMBL" id="MEK9499819.1"/>
    </source>
</evidence>
<proteinExistence type="predicted"/>
<sequence length="114" mass="12309">MSSHADAHGHGEGGHASVGFYWLIGIILAVLTALEVAAYYMHETLGSLEVPILLGLSVAKFILVVMFFMHLKFDSKLFAWVFLAGLVLAVFVVSFLMTLYHVVPGWTAAVTGVA</sequence>
<evidence type="ECO:0000256" key="3">
    <source>
        <dbReference type="ARBA" id="ARBA00022692"/>
    </source>
</evidence>
<evidence type="ECO:0000256" key="6">
    <source>
        <dbReference type="SAM" id="Phobius"/>
    </source>
</evidence>
<evidence type="ECO:0000256" key="1">
    <source>
        <dbReference type="ARBA" id="ARBA00004651"/>
    </source>
</evidence>
<feature type="transmembrane region" description="Helical" evidence="6">
    <location>
        <begin position="20"/>
        <end position="40"/>
    </location>
</feature>
<keyword evidence="2" id="KW-1003">Cell membrane</keyword>
<dbReference type="InterPro" id="IPR005171">
    <property type="entry name" value="Cyt_c_oxidase_su4_prok"/>
</dbReference>
<keyword evidence="4 6" id="KW-1133">Transmembrane helix</keyword>
<dbReference type="NCBIfam" id="TIGR02229">
    <property type="entry name" value="caa3_sub_IV"/>
    <property type="match status" value="1"/>
</dbReference>
<evidence type="ECO:0000313" key="8">
    <source>
        <dbReference type="Proteomes" id="UP001484239"/>
    </source>
</evidence>
<accession>A0ABU9E6X5</accession>
<reference evidence="7 8" key="1">
    <citation type="submission" date="2024-02" db="EMBL/GenBank/DDBJ databases">
        <title>A novel Gemmatimonadota bacterium.</title>
        <authorList>
            <person name="Du Z.-J."/>
            <person name="Ye Y.-Q."/>
        </authorList>
    </citation>
    <scope>NUCLEOTIDE SEQUENCE [LARGE SCALE GENOMIC DNA]</scope>
    <source>
        <strain evidence="7 8">DH-20</strain>
    </source>
</reference>
<evidence type="ECO:0000256" key="4">
    <source>
        <dbReference type="ARBA" id="ARBA00022989"/>
    </source>
</evidence>
<keyword evidence="8" id="KW-1185">Reference proteome</keyword>
<evidence type="ECO:0000256" key="2">
    <source>
        <dbReference type="ARBA" id="ARBA00022475"/>
    </source>
</evidence>
<comment type="subcellular location">
    <subcellularLocation>
        <location evidence="1">Cell membrane</location>
        <topology evidence="1">Multi-pass membrane protein</topology>
    </subcellularLocation>
</comment>
<feature type="transmembrane region" description="Helical" evidence="6">
    <location>
        <begin position="77"/>
        <end position="100"/>
    </location>
</feature>
<dbReference type="Pfam" id="PF03626">
    <property type="entry name" value="COX4_pro"/>
    <property type="match status" value="1"/>
</dbReference>
<keyword evidence="3 6" id="KW-0812">Transmembrane</keyword>
<keyword evidence="5 6" id="KW-0472">Membrane</keyword>
<dbReference type="EMBL" id="JBBHLI010000001">
    <property type="protein sequence ID" value="MEK9499819.1"/>
    <property type="molecule type" value="Genomic_DNA"/>
</dbReference>
<evidence type="ECO:0000256" key="5">
    <source>
        <dbReference type="ARBA" id="ARBA00023136"/>
    </source>
</evidence>
<comment type="caution">
    <text evidence="7">The sequence shown here is derived from an EMBL/GenBank/DDBJ whole genome shotgun (WGS) entry which is preliminary data.</text>
</comment>
<name>A0ABU9E6X5_9BACT</name>
<dbReference type="Proteomes" id="UP001484239">
    <property type="component" value="Unassembled WGS sequence"/>
</dbReference>
<feature type="transmembrane region" description="Helical" evidence="6">
    <location>
        <begin position="52"/>
        <end position="71"/>
    </location>
</feature>
<protein>
    <submittedName>
        <fullName evidence="7">Cytochrome C oxidase subunit IV family protein</fullName>
    </submittedName>
</protein>
<organism evidence="7 8">
    <name type="scientific">Gaopeijia maritima</name>
    <dbReference type="NCBI Taxonomy" id="3119007"/>
    <lineage>
        <taxon>Bacteria</taxon>
        <taxon>Pseudomonadati</taxon>
        <taxon>Gemmatimonadota</taxon>
        <taxon>Longimicrobiia</taxon>
        <taxon>Gaopeijiales</taxon>
        <taxon>Gaopeijiaceae</taxon>
        <taxon>Gaopeijia</taxon>
    </lineage>
</organism>
<dbReference type="RefSeq" id="WP_405278102.1">
    <property type="nucleotide sequence ID" value="NZ_CP144380.1"/>
</dbReference>
<dbReference type="InterPro" id="IPR011743">
    <property type="entry name" value="Caa3_sub_IV"/>
</dbReference>
<gene>
    <name evidence="7" type="ORF">WI372_02340</name>
</gene>